<feature type="compositionally biased region" description="Basic residues" evidence="1">
    <location>
        <begin position="321"/>
        <end position="334"/>
    </location>
</feature>
<protein>
    <submittedName>
        <fullName evidence="2">Uncharacterized protein</fullName>
    </submittedName>
</protein>
<dbReference type="HOGENOM" id="CLU_831751_0_0_1"/>
<dbReference type="Proteomes" id="UP000054477">
    <property type="component" value="Unassembled WGS sequence"/>
</dbReference>
<accession>A0A0C9WK29</accession>
<organism evidence="2 3">
    <name type="scientific">Laccaria amethystina LaAM-08-1</name>
    <dbReference type="NCBI Taxonomy" id="1095629"/>
    <lineage>
        <taxon>Eukaryota</taxon>
        <taxon>Fungi</taxon>
        <taxon>Dikarya</taxon>
        <taxon>Basidiomycota</taxon>
        <taxon>Agaricomycotina</taxon>
        <taxon>Agaricomycetes</taxon>
        <taxon>Agaricomycetidae</taxon>
        <taxon>Agaricales</taxon>
        <taxon>Agaricineae</taxon>
        <taxon>Hydnangiaceae</taxon>
        <taxon>Laccaria</taxon>
    </lineage>
</organism>
<dbReference type="Gene3D" id="2.30.29.30">
    <property type="entry name" value="Pleckstrin-homology domain (PH domain)/Phosphotyrosine-binding domain (PTB)"/>
    <property type="match status" value="1"/>
</dbReference>
<sequence>MRVSRVLVNDDSGTLPVVHQDSWAPRPLPEDVYECLEEVFPEHDLDKLVIEAKLASLPELWRQSLSKLVTFRAKETPVVTTKPKERDEVVKYYVNRRLIPLDLLSLVNYTDPPTQHGAGLLHNLRGGESANPNIPAPDSAIDSRSVRPLTIHRHGRMGGAYILYAESAQIRTEWKPKLEEALGLRKIVQELNKVFEVEALSADAFLAPPMSTTAQGPAWNQECTYTGKVTSSVLFSTPKGQALVAIECATLKLADCRRLSQRMKSGASGTAAGSVPMTQIHQLTNISGLGAHPLPISKCPAIPERPAKDSGSADEDDAYRTRNRKLSFLKRGST</sequence>
<evidence type="ECO:0000256" key="1">
    <source>
        <dbReference type="SAM" id="MobiDB-lite"/>
    </source>
</evidence>
<reference evidence="2 3" key="1">
    <citation type="submission" date="2014-04" db="EMBL/GenBank/DDBJ databases">
        <authorList>
            <consortium name="DOE Joint Genome Institute"/>
            <person name="Kuo A."/>
            <person name="Kohler A."/>
            <person name="Nagy L.G."/>
            <person name="Floudas D."/>
            <person name="Copeland A."/>
            <person name="Barry K.W."/>
            <person name="Cichocki N."/>
            <person name="Veneault-Fourrey C."/>
            <person name="LaButti K."/>
            <person name="Lindquist E.A."/>
            <person name="Lipzen A."/>
            <person name="Lundell T."/>
            <person name="Morin E."/>
            <person name="Murat C."/>
            <person name="Sun H."/>
            <person name="Tunlid A."/>
            <person name="Henrissat B."/>
            <person name="Grigoriev I.V."/>
            <person name="Hibbett D.S."/>
            <person name="Martin F."/>
            <person name="Nordberg H.P."/>
            <person name="Cantor M.N."/>
            <person name="Hua S.X."/>
        </authorList>
    </citation>
    <scope>NUCLEOTIDE SEQUENCE [LARGE SCALE GENOMIC DNA]</scope>
    <source>
        <strain evidence="2 3">LaAM-08-1</strain>
    </source>
</reference>
<gene>
    <name evidence="2" type="ORF">K443DRAFT_11175</name>
</gene>
<dbReference type="PANTHER" id="PTHR46572">
    <property type="entry name" value="RHO1 GDP-GTP EXCHANGE PROTEIN 1-RELATED"/>
    <property type="match status" value="1"/>
</dbReference>
<keyword evidence="3" id="KW-1185">Reference proteome</keyword>
<evidence type="ECO:0000313" key="3">
    <source>
        <dbReference type="Proteomes" id="UP000054477"/>
    </source>
</evidence>
<name>A0A0C9WK29_9AGAR</name>
<dbReference type="PANTHER" id="PTHR46572:SF1">
    <property type="entry name" value="RHO1 GUANINE NUCLEOTIDE EXCHANGE FACTOR TUS1"/>
    <property type="match status" value="1"/>
</dbReference>
<feature type="region of interest" description="Disordered" evidence="1">
    <location>
        <begin position="297"/>
        <end position="334"/>
    </location>
</feature>
<reference evidence="3" key="2">
    <citation type="submission" date="2015-01" db="EMBL/GenBank/DDBJ databases">
        <title>Evolutionary Origins and Diversification of the Mycorrhizal Mutualists.</title>
        <authorList>
            <consortium name="DOE Joint Genome Institute"/>
            <consortium name="Mycorrhizal Genomics Consortium"/>
            <person name="Kohler A."/>
            <person name="Kuo A."/>
            <person name="Nagy L.G."/>
            <person name="Floudas D."/>
            <person name="Copeland A."/>
            <person name="Barry K.W."/>
            <person name="Cichocki N."/>
            <person name="Veneault-Fourrey C."/>
            <person name="LaButti K."/>
            <person name="Lindquist E.A."/>
            <person name="Lipzen A."/>
            <person name="Lundell T."/>
            <person name="Morin E."/>
            <person name="Murat C."/>
            <person name="Riley R."/>
            <person name="Ohm R."/>
            <person name="Sun H."/>
            <person name="Tunlid A."/>
            <person name="Henrissat B."/>
            <person name="Grigoriev I.V."/>
            <person name="Hibbett D.S."/>
            <person name="Martin F."/>
        </authorList>
    </citation>
    <scope>NUCLEOTIDE SEQUENCE [LARGE SCALE GENOMIC DNA]</scope>
    <source>
        <strain evidence="3">LaAM-08-1</strain>
    </source>
</reference>
<dbReference type="EMBL" id="KN838745">
    <property type="protein sequence ID" value="KIJ95724.1"/>
    <property type="molecule type" value="Genomic_DNA"/>
</dbReference>
<proteinExistence type="predicted"/>
<evidence type="ECO:0000313" key="2">
    <source>
        <dbReference type="EMBL" id="KIJ95724.1"/>
    </source>
</evidence>
<dbReference type="STRING" id="1095629.A0A0C9WK29"/>
<dbReference type="InterPro" id="IPR052233">
    <property type="entry name" value="Rho-type_GEFs"/>
</dbReference>
<dbReference type="InterPro" id="IPR011993">
    <property type="entry name" value="PH-like_dom_sf"/>
</dbReference>
<dbReference type="OrthoDB" id="3268143at2759"/>
<dbReference type="AlphaFoldDB" id="A0A0C9WK29"/>